<sequence length="238" mass="24800">MFGFLKNVGQDLLEEVKEGSSDERNRQGSNRNDYSGGRQQSGHGYKDVTDQMTDEMGLIRPNNPQPSDGNYGGQGGGGQYQGGGSGQYQGDGGQQQGGGGGDMLSGLIGGFLGGLGEVASQVLMAHPLANMEGDMAHPLANMEGDMAHPLANMEGVMAHPQASMEGVMAHPQASMEGVMGHPQASMEGVMGHPQASMEGVMGHPRVSMEGVGRESMALPLTSSRVEVEDWLPISLEGS</sequence>
<name>A0A8J5D4Z9_CHIOP</name>
<accession>A0A8J5D4Z9</accession>
<gene>
    <name evidence="2" type="ORF">GWK47_029881</name>
</gene>
<comment type="caution">
    <text evidence="2">The sequence shown here is derived from an EMBL/GenBank/DDBJ whole genome shotgun (WGS) entry which is preliminary data.</text>
</comment>
<feature type="compositionally biased region" description="Gly residues" evidence="1">
    <location>
        <begin position="70"/>
        <end position="101"/>
    </location>
</feature>
<reference evidence="2" key="1">
    <citation type="submission" date="2020-07" db="EMBL/GenBank/DDBJ databases">
        <title>The High-quality genome of the commercially important snow crab, Chionoecetes opilio.</title>
        <authorList>
            <person name="Jeong J.-H."/>
            <person name="Ryu S."/>
        </authorList>
    </citation>
    <scope>NUCLEOTIDE SEQUENCE</scope>
    <source>
        <strain evidence="2">MADBK_172401_WGS</strain>
        <tissue evidence="2">Digestive gland</tissue>
    </source>
</reference>
<dbReference type="AlphaFoldDB" id="A0A8J5D4Z9"/>
<proteinExistence type="predicted"/>
<keyword evidence="3" id="KW-1185">Reference proteome</keyword>
<evidence type="ECO:0000313" key="2">
    <source>
        <dbReference type="EMBL" id="KAG0729647.1"/>
    </source>
</evidence>
<dbReference type="Proteomes" id="UP000770661">
    <property type="component" value="Unassembled WGS sequence"/>
</dbReference>
<evidence type="ECO:0000313" key="3">
    <source>
        <dbReference type="Proteomes" id="UP000770661"/>
    </source>
</evidence>
<protein>
    <submittedName>
        <fullName evidence="2">Uncharacterized protein</fullName>
    </submittedName>
</protein>
<dbReference type="EMBL" id="JACEEZ010000975">
    <property type="protein sequence ID" value="KAG0729647.1"/>
    <property type="molecule type" value="Genomic_DNA"/>
</dbReference>
<feature type="compositionally biased region" description="Polar residues" evidence="1">
    <location>
        <begin position="27"/>
        <end position="42"/>
    </location>
</feature>
<feature type="region of interest" description="Disordered" evidence="1">
    <location>
        <begin position="15"/>
        <end position="101"/>
    </location>
</feature>
<feature type="compositionally biased region" description="Basic and acidic residues" evidence="1">
    <location>
        <begin position="15"/>
        <end position="26"/>
    </location>
</feature>
<organism evidence="2 3">
    <name type="scientific">Chionoecetes opilio</name>
    <name type="common">Atlantic snow crab</name>
    <name type="synonym">Cancer opilio</name>
    <dbReference type="NCBI Taxonomy" id="41210"/>
    <lineage>
        <taxon>Eukaryota</taxon>
        <taxon>Metazoa</taxon>
        <taxon>Ecdysozoa</taxon>
        <taxon>Arthropoda</taxon>
        <taxon>Crustacea</taxon>
        <taxon>Multicrustacea</taxon>
        <taxon>Malacostraca</taxon>
        <taxon>Eumalacostraca</taxon>
        <taxon>Eucarida</taxon>
        <taxon>Decapoda</taxon>
        <taxon>Pleocyemata</taxon>
        <taxon>Brachyura</taxon>
        <taxon>Eubrachyura</taxon>
        <taxon>Majoidea</taxon>
        <taxon>Majidae</taxon>
        <taxon>Chionoecetes</taxon>
    </lineage>
</organism>
<evidence type="ECO:0000256" key="1">
    <source>
        <dbReference type="SAM" id="MobiDB-lite"/>
    </source>
</evidence>
<dbReference type="OrthoDB" id="10648641at2759"/>